<dbReference type="STRING" id="946483.Cenrod_1168"/>
<dbReference type="Proteomes" id="UP000017184">
    <property type="component" value="Chromosome"/>
</dbReference>
<name>U5N6U6_9BURK</name>
<organism evidence="2 3">
    <name type="scientific">Candidatus Symbiobacter mobilis CR</name>
    <dbReference type="NCBI Taxonomy" id="946483"/>
    <lineage>
        <taxon>Bacteria</taxon>
        <taxon>Pseudomonadati</taxon>
        <taxon>Pseudomonadota</taxon>
        <taxon>Betaproteobacteria</taxon>
        <taxon>Burkholderiales</taxon>
        <taxon>Comamonadaceae</taxon>
    </lineage>
</organism>
<accession>U5N6U6</accession>
<evidence type="ECO:0000256" key="1">
    <source>
        <dbReference type="SAM" id="MobiDB-lite"/>
    </source>
</evidence>
<dbReference type="eggNOG" id="ENOG5033G5U">
    <property type="taxonomic scope" value="Bacteria"/>
</dbReference>
<evidence type="ECO:0000313" key="2">
    <source>
        <dbReference type="EMBL" id="AGX87261.1"/>
    </source>
</evidence>
<evidence type="ECO:0008006" key="4">
    <source>
        <dbReference type="Google" id="ProtNLM"/>
    </source>
</evidence>
<dbReference type="HOGENOM" id="CLU_1649045_0_0_4"/>
<dbReference type="RefSeq" id="WP_022772079.1">
    <property type="nucleotide sequence ID" value="NC_022576.1"/>
</dbReference>
<gene>
    <name evidence="2" type="ORF">Cenrod_1168</name>
</gene>
<dbReference type="EMBL" id="CP004885">
    <property type="protein sequence ID" value="AGX87261.1"/>
    <property type="molecule type" value="Genomic_DNA"/>
</dbReference>
<sequence>MNPVTHPATHVLQRWLRFLVILVAGWGSVCAAVGDTVYRCGNVYSQVPCPDADTLEVEDVRSPEQRKQTDAAARTAAKLARDMEKERLAQERKAAMQGRTPARAAALPFPTTQDQPVRLTLKRVRPAKPGHFIAEVPGSEPASPPAKKTKRKAKKSRSKD</sequence>
<reference evidence="2 3" key="1">
    <citation type="journal article" date="2013" name="Genome Biol.">
        <title>Genomic analysis reveals key aspects of prokaryotic symbiosis in the phototrophic consortium "Chlorochromatium aggregatum".</title>
        <authorList>
            <person name="Liu Z."/>
            <person name="Muller J."/>
            <person name="Li T."/>
            <person name="Alvey R.M."/>
            <person name="Vogl K."/>
            <person name="Frigaard N.U."/>
            <person name="Rockwell N.C."/>
            <person name="Boyd E.S."/>
            <person name="Tomsho L.P."/>
            <person name="Schuster S.C."/>
            <person name="Henke P."/>
            <person name="Rohde M."/>
            <person name="Overmann J."/>
            <person name="Bryant D.A."/>
        </authorList>
    </citation>
    <scope>NUCLEOTIDE SEQUENCE [LARGE SCALE GENOMIC DNA]</scope>
    <source>
        <strain evidence="2">CR</strain>
    </source>
</reference>
<dbReference type="KEGG" id="cbx:Cenrod_1168"/>
<feature type="region of interest" description="Disordered" evidence="1">
    <location>
        <begin position="92"/>
        <end position="160"/>
    </location>
</feature>
<evidence type="ECO:0000313" key="3">
    <source>
        <dbReference type="Proteomes" id="UP000017184"/>
    </source>
</evidence>
<feature type="compositionally biased region" description="Basic residues" evidence="1">
    <location>
        <begin position="147"/>
        <end position="160"/>
    </location>
</feature>
<dbReference type="AlphaFoldDB" id="U5N6U6"/>
<dbReference type="OrthoDB" id="9154761at2"/>
<keyword evidence="3" id="KW-1185">Reference proteome</keyword>
<proteinExistence type="predicted"/>
<protein>
    <recommendedName>
        <fullName evidence="4">DUF4124 domain-containing protein</fullName>
    </recommendedName>
</protein>